<dbReference type="EMBL" id="BJLH01000016">
    <property type="protein sequence ID" value="GEA62057.1"/>
    <property type="molecule type" value="Genomic_DNA"/>
</dbReference>
<dbReference type="OrthoDB" id="5899963at2"/>
<comment type="caution">
    <text evidence="2">The sequence shown here is derived from an EMBL/GenBank/DDBJ whole genome shotgun (WGS) entry which is preliminary data.</text>
</comment>
<dbReference type="Proteomes" id="UP000318242">
    <property type="component" value="Unassembled WGS sequence"/>
</dbReference>
<proteinExistence type="predicted"/>
<protein>
    <submittedName>
        <fullName evidence="2">Uncharacterized protein</fullName>
    </submittedName>
</protein>
<evidence type="ECO:0000313" key="3">
    <source>
        <dbReference type="Proteomes" id="UP000318242"/>
    </source>
</evidence>
<reference evidence="2 3" key="1">
    <citation type="submission" date="2019-06" db="EMBL/GenBank/DDBJ databases">
        <title>Whole genome shotgun sequence of Vibrio comitans NBRC 102076.</title>
        <authorList>
            <person name="Hosoyama A."/>
            <person name="Uohara A."/>
            <person name="Ohji S."/>
            <person name="Ichikawa N."/>
        </authorList>
    </citation>
    <scope>NUCLEOTIDE SEQUENCE [LARGE SCALE GENOMIC DNA]</scope>
    <source>
        <strain evidence="2 3">NBRC 102076</strain>
    </source>
</reference>
<evidence type="ECO:0000256" key="1">
    <source>
        <dbReference type="SAM" id="Phobius"/>
    </source>
</evidence>
<feature type="transmembrane region" description="Helical" evidence="1">
    <location>
        <begin position="25"/>
        <end position="42"/>
    </location>
</feature>
<gene>
    <name evidence="2" type="ORF">VCO01S_32500</name>
</gene>
<organism evidence="2 3">
    <name type="scientific">Vibrio comitans NBRC 102076</name>
    <dbReference type="NCBI Taxonomy" id="1219078"/>
    <lineage>
        <taxon>Bacteria</taxon>
        <taxon>Pseudomonadati</taxon>
        <taxon>Pseudomonadota</taxon>
        <taxon>Gammaproteobacteria</taxon>
        <taxon>Vibrionales</taxon>
        <taxon>Vibrionaceae</taxon>
        <taxon>Vibrio</taxon>
    </lineage>
</organism>
<keyword evidence="3" id="KW-1185">Reference proteome</keyword>
<keyword evidence="1" id="KW-0472">Membrane</keyword>
<dbReference type="RefSeq" id="WP_141272520.1">
    <property type="nucleotide sequence ID" value="NZ_BJLH01000016.1"/>
</dbReference>
<evidence type="ECO:0000313" key="2">
    <source>
        <dbReference type="EMBL" id="GEA62057.1"/>
    </source>
</evidence>
<accession>A0A4Y3IS68</accession>
<name>A0A4Y3IS68_9VIBR</name>
<keyword evidence="1" id="KW-1133">Transmembrane helix</keyword>
<sequence length="66" mass="7146">MYALWALVALSLAIALSDNGLIGSIAEAVGFVLVLCIAIKFGRTNSKKSSHRMLSRVKPSHYDKVL</sequence>
<dbReference type="AlphaFoldDB" id="A0A4Y3IS68"/>
<keyword evidence="1" id="KW-0812">Transmembrane</keyword>